<dbReference type="AlphaFoldDB" id="A0A1C7MLR7"/>
<comment type="caution">
    <text evidence="2">The sequence shown here is derived from an EMBL/GenBank/DDBJ whole genome shotgun (WGS) entry which is preliminary data.</text>
</comment>
<proteinExistence type="predicted"/>
<gene>
    <name evidence="2" type="ORF">A0H81_02812</name>
</gene>
<feature type="region of interest" description="Disordered" evidence="1">
    <location>
        <begin position="74"/>
        <end position="99"/>
    </location>
</feature>
<evidence type="ECO:0000313" key="2">
    <source>
        <dbReference type="EMBL" id="OBZ77810.1"/>
    </source>
</evidence>
<evidence type="ECO:0000256" key="1">
    <source>
        <dbReference type="SAM" id="MobiDB-lite"/>
    </source>
</evidence>
<name>A0A1C7MLR7_GRIFR</name>
<sequence length="135" mass="14183">MNLAASHPRSSPLMRVTSPPAPAIFQSTFAPRHSCESGVGSPAEPMLQHAFTLSARINELLHCQNSHWGTQCPGTSALGSGGTSPAPLGRPASKVSDAARRSRTPCCHILGQEQEQLEERLLVGTGQCGWARSGG</sequence>
<dbReference type="Proteomes" id="UP000092993">
    <property type="component" value="Unassembled WGS sequence"/>
</dbReference>
<organism evidence="2 3">
    <name type="scientific">Grifola frondosa</name>
    <name type="common">Maitake</name>
    <name type="synonym">Polyporus frondosus</name>
    <dbReference type="NCBI Taxonomy" id="5627"/>
    <lineage>
        <taxon>Eukaryota</taxon>
        <taxon>Fungi</taxon>
        <taxon>Dikarya</taxon>
        <taxon>Basidiomycota</taxon>
        <taxon>Agaricomycotina</taxon>
        <taxon>Agaricomycetes</taxon>
        <taxon>Polyporales</taxon>
        <taxon>Grifolaceae</taxon>
        <taxon>Grifola</taxon>
    </lineage>
</organism>
<reference evidence="2 3" key="1">
    <citation type="submission" date="2016-03" db="EMBL/GenBank/DDBJ databases">
        <title>Whole genome sequencing of Grifola frondosa 9006-11.</title>
        <authorList>
            <person name="Min B."/>
            <person name="Park H."/>
            <person name="Kim J.-G."/>
            <person name="Cho H."/>
            <person name="Oh Y.-L."/>
            <person name="Kong W.-S."/>
            <person name="Choi I.-G."/>
        </authorList>
    </citation>
    <scope>NUCLEOTIDE SEQUENCE [LARGE SCALE GENOMIC DNA]</scope>
    <source>
        <strain evidence="2 3">9006-11</strain>
    </source>
</reference>
<accession>A0A1C7MLR7</accession>
<evidence type="ECO:0000313" key="3">
    <source>
        <dbReference type="Proteomes" id="UP000092993"/>
    </source>
</evidence>
<keyword evidence="3" id="KW-1185">Reference proteome</keyword>
<protein>
    <submittedName>
        <fullName evidence="2">Uncharacterized protein</fullName>
    </submittedName>
</protein>
<dbReference type="EMBL" id="LUGG01000002">
    <property type="protein sequence ID" value="OBZ77810.1"/>
    <property type="molecule type" value="Genomic_DNA"/>
</dbReference>